<feature type="domain" description="HAMP" evidence="5">
    <location>
        <begin position="435"/>
        <end position="485"/>
    </location>
</feature>
<protein>
    <submittedName>
        <fullName evidence="6">Methyl-accepting chemotaxis sensory transducer</fullName>
    </submittedName>
</protein>
<dbReference type="STRING" id="1499967.U27_01210"/>
<evidence type="ECO:0000256" key="3">
    <source>
        <dbReference type="PROSITE-ProRule" id="PRU00284"/>
    </source>
</evidence>
<evidence type="ECO:0000313" key="7">
    <source>
        <dbReference type="Proteomes" id="UP000030661"/>
    </source>
</evidence>
<evidence type="ECO:0000313" key="6">
    <source>
        <dbReference type="EMBL" id="GAK61310.1"/>
    </source>
</evidence>
<comment type="similarity">
    <text evidence="2">Belongs to the methyl-accepting chemotaxis (MCP) protein family.</text>
</comment>
<dbReference type="eggNOG" id="COG0840">
    <property type="taxonomic scope" value="Bacteria"/>
</dbReference>
<sequence length="897" mass="98312">MKSIKYKILISFCTIAAISITALAIVISNKISNSMTAQAEQLSANMTNQIYETLNLPHQTFELLMREEIRRSVRELYENPVFIANAEAGRLSALKAELESAAKKNELDFALFLNLKAQLLASFPSDLDDFEIEDYLHTWEVGEYLHRMVAEQSGEDAPVWDTFTRQDTQALHVLRVDTRIFPAEGALSIVAASIVKNDFDEPLGICLVGKLLNEYVQPLEQLHKIAGYASVIYLDTIPIAHAGFIAPEDSAHDLATLQIPSEIQERILHSSEKRIHHTLTFAGVSYLSACSPLKSFTDAQIGILCIGLPESQITEVQQTILSSGIAAKQEVQAWIVKIGVVSLGFFALASFLIAANIVKPLRQLTARTKKLALGDFQENLRVTSRDEIGELSQSLNEVMHSFREISKTSETIALGHLQQHVVPRSAEDVLGRSLQYMVTYLSEMASMAESVARGDLTHVVHLRSNGDMLGQSFQAMTTGLRSLIEQIKTSAEQLTSTEDDIASLTTLNIEIVKKVHTAIAQMTATMIEMQSSVASVSENMDTLNASVEETSLSASQMAASMEHIASNTQDLTHQSQKTMEFIKQAICSLETIMKSTNTSQQLSQGTIQDALEGQQVVKQVMASMQAIQQTITMAVEVITHFAQSSQEIDTILEVIRDITDQTSLLALNASIIAAQAGEHGRGFAVVAGEIKHLSTGVAASTKDIARILQNLQQNTSRIVQAVHEGATDVKLGMEHTVHAQTTLEKITTSAERSSSIVAEIAEALHGLTLIIQQVFAAMEHVNTMTTDMTTTIDEHQNGTIQIQQAITYINDMSFQVKQASAEQLAGVRHVLDAAQDVVMLMDHNLESSQQVVQVTKELSAQADLLSHSVDRFKLTSETQRVNPVLAPQHAQQAEGHS</sequence>
<evidence type="ECO:0000256" key="1">
    <source>
        <dbReference type="ARBA" id="ARBA00023224"/>
    </source>
</evidence>
<dbReference type="HOGENOM" id="CLU_319274_0_0_0"/>
<dbReference type="Proteomes" id="UP000030661">
    <property type="component" value="Unassembled WGS sequence"/>
</dbReference>
<dbReference type="Pfam" id="PF00672">
    <property type="entry name" value="HAMP"/>
    <property type="match status" value="1"/>
</dbReference>
<keyword evidence="1 3" id="KW-0807">Transducer</keyword>
<feature type="domain" description="Methyl-accepting transducer" evidence="4">
    <location>
        <begin position="546"/>
        <end position="782"/>
    </location>
</feature>
<dbReference type="EMBL" id="DF820478">
    <property type="protein sequence ID" value="GAK61310.1"/>
    <property type="molecule type" value="Genomic_DNA"/>
</dbReference>
<dbReference type="CDD" id="cd06225">
    <property type="entry name" value="HAMP"/>
    <property type="match status" value="2"/>
</dbReference>
<gene>
    <name evidence="6" type="ORF">U27_01210</name>
</gene>
<organism evidence="6">
    <name type="scientific">Vecturithrix granuli</name>
    <dbReference type="NCBI Taxonomy" id="1499967"/>
    <lineage>
        <taxon>Bacteria</taxon>
        <taxon>Candidatus Moduliflexota</taxon>
        <taxon>Candidatus Vecturitrichia</taxon>
        <taxon>Candidatus Vecturitrichales</taxon>
        <taxon>Candidatus Vecturitrichaceae</taxon>
        <taxon>Candidatus Vecturithrix</taxon>
    </lineage>
</organism>
<dbReference type="PROSITE" id="PS50885">
    <property type="entry name" value="HAMP"/>
    <property type="match status" value="2"/>
</dbReference>
<dbReference type="PANTHER" id="PTHR32089:SF112">
    <property type="entry name" value="LYSOZYME-LIKE PROTEIN-RELATED"/>
    <property type="match status" value="1"/>
</dbReference>
<evidence type="ECO:0000259" key="4">
    <source>
        <dbReference type="PROSITE" id="PS50111"/>
    </source>
</evidence>
<dbReference type="Pfam" id="PF00015">
    <property type="entry name" value="MCPsignal"/>
    <property type="match status" value="1"/>
</dbReference>
<dbReference type="GO" id="GO:0016020">
    <property type="term" value="C:membrane"/>
    <property type="evidence" value="ECO:0007669"/>
    <property type="project" value="InterPro"/>
</dbReference>
<proteinExistence type="inferred from homology"/>
<reference evidence="6" key="1">
    <citation type="journal article" date="2015" name="PeerJ">
        <title>First genomic representation of candidate bacterial phylum KSB3 points to enhanced environmental sensing as a trigger of wastewater bulking.</title>
        <authorList>
            <person name="Sekiguchi Y."/>
            <person name="Ohashi A."/>
            <person name="Parks D.H."/>
            <person name="Yamauchi T."/>
            <person name="Tyson G.W."/>
            <person name="Hugenholtz P."/>
        </authorList>
    </citation>
    <scope>NUCLEOTIDE SEQUENCE [LARGE SCALE GENOMIC DNA]</scope>
</reference>
<evidence type="ECO:0000256" key="2">
    <source>
        <dbReference type="ARBA" id="ARBA00029447"/>
    </source>
</evidence>
<accession>A0A081C9Q5</accession>
<dbReference type="InterPro" id="IPR004089">
    <property type="entry name" value="MCPsignal_dom"/>
</dbReference>
<dbReference type="SMART" id="SM00304">
    <property type="entry name" value="HAMP"/>
    <property type="match status" value="2"/>
</dbReference>
<dbReference type="SMART" id="SM00283">
    <property type="entry name" value="MA"/>
    <property type="match status" value="1"/>
</dbReference>
<dbReference type="SUPFAM" id="SSF58104">
    <property type="entry name" value="Methyl-accepting chemotaxis protein (MCP) signaling domain"/>
    <property type="match status" value="3"/>
</dbReference>
<evidence type="ECO:0000259" key="5">
    <source>
        <dbReference type="PROSITE" id="PS50885"/>
    </source>
</evidence>
<dbReference type="Gene3D" id="1.10.287.950">
    <property type="entry name" value="Methyl-accepting chemotaxis protein"/>
    <property type="match status" value="1"/>
</dbReference>
<dbReference type="InterPro" id="IPR003660">
    <property type="entry name" value="HAMP_dom"/>
</dbReference>
<dbReference type="SUPFAM" id="SSF158472">
    <property type="entry name" value="HAMP domain-like"/>
    <property type="match status" value="1"/>
</dbReference>
<dbReference type="GO" id="GO:0007165">
    <property type="term" value="P:signal transduction"/>
    <property type="evidence" value="ECO:0007669"/>
    <property type="project" value="UniProtKB-KW"/>
</dbReference>
<name>A0A081C9Q5_VECG1</name>
<feature type="domain" description="HAMP" evidence="5">
    <location>
        <begin position="355"/>
        <end position="407"/>
    </location>
</feature>
<dbReference type="Gene3D" id="6.10.340.10">
    <property type="match status" value="1"/>
</dbReference>
<dbReference type="PANTHER" id="PTHR32089">
    <property type="entry name" value="METHYL-ACCEPTING CHEMOTAXIS PROTEIN MCPB"/>
    <property type="match status" value="1"/>
</dbReference>
<keyword evidence="7" id="KW-1185">Reference proteome</keyword>
<dbReference type="AlphaFoldDB" id="A0A081C9Q5"/>
<dbReference type="PROSITE" id="PS50111">
    <property type="entry name" value="CHEMOTAXIS_TRANSDUC_2"/>
    <property type="match status" value="1"/>
</dbReference>